<organism evidence="3 4">
    <name type="scientific">Zygosaccharomyces rouxii</name>
    <dbReference type="NCBI Taxonomy" id="4956"/>
    <lineage>
        <taxon>Eukaryota</taxon>
        <taxon>Fungi</taxon>
        <taxon>Dikarya</taxon>
        <taxon>Ascomycota</taxon>
        <taxon>Saccharomycotina</taxon>
        <taxon>Saccharomycetes</taxon>
        <taxon>Saccharomycetales</taxon>
        <taxon>Saccharomycetaceae</taxon>
        <taxon>Zygosaccharomyces</taxon>
    </lineage>
</organism>
<dbReference type="AlphaFoldDB" id="A0A1Q3AF20"/>
<evidence type="ECO:0000256" key="2">
    <source>
        <dbReference type="SAM" id="SignalP"/>
    </source>
</evidence>
<dbReference type="OrthoDB" id="4084551at2759"/>
<feature type="transmembrane region" description="Helical" evidence="1">
    <location>
        <begin position="318"/>
        <end position="340"/>
    </location>
</feature>
<feature type="chain" id="PRO_5012953186" evidence="2">
    <location>
        <begin position="24"/>
        <end position="396"/>
    </location>
</feature>
<accession>A0A1Q3AF20</accession>
<dbReference type="EMBL" id="BDGX01000038">
    <property type="protein sequence ID" value="GAV54317.1"/>
    <property type="molecule type" value="Genomic_DNA"/>
</dbReference>
<gene>
    <name evidence="3" type="ORF">ZYGR_0AL00490</name>
</gene>
<evidence type="ECO:0000256" key="1">
    <source>
        <dbReference type="SAM" id="Phobius"/>
    </source>
</evidence>
<evidence type="ECO:0000313" key="4">
    <source>
        <dbReference type="Proteomes" id="UP000187013"/>
    </source>
</evidence>
<keyword evidence="1" id="KW-0812">Transmembrane</keyword>
<protein>
    <submittedName>
        <fullName evidence="3">Uncharacterized protein</fullName>
    </submittedName>
</protein>
<proteinExistence type="predicted"/>
<sequence>MRSCFQILAGFLLLLLHANWVNGYKPIVQPNEKLTTSEEPKPWHRTIYGDKVEVVTPTVIAGVTFSRKPLVTPDPLEPWVSLNKEGRPKTINPEIKKGRTKNGHPDYSTFFKKIHTISLGYDQLKAENMNYGDIHEEEVAEEEDNTYTSLNPIIRCTPKRYHNKGHSKNIPSEPFCTPHEDSMWRVGNTYFLTWYTHFFKNEHSDEVVDRVRIHMAYVKERANEKGVLKRDVSQATFFQSEWIKNVDGVYPIEVLQQWLNGVRTRKVVISVQPETVPDDEFDPLQYGIFVFLDEGSKVYKQTKHELALKDAGITDDKWYYVVISIPTAVIVALVLMYFFINANRKYRDFSDVTNRAWEKKHRVLGKVTDFKKYRNMKNRPYSELPMHSKGNSGKQH</sequence>
<keyword evidence="2" id="KW-0732">Signal</keyword>
<feature type="signal peptide" evidence="2">
    <location>
        <begin position="1"/>
        <end position="23"/>
    </location>
</feature>
<evidence type="ECO:0000313" key="3">
    <source>
        <dbReference type="EMBL" id="GAV54317.1"/>
    </source>
</evidence>
<name>A0A1Q3AF20_ZYGRO</name>
<dbReference type="InterPro" id="IPR028000">
    <property type="entry name" value="Pma1"/>
</dbReference>
<keyword evidence="1" id="KW-0472">Membrane</keyword>
<reference evidence="3 4" key="1">
    <citation type="submission" date="2016-08" db="EMBL/GenBank/DDBJ databases">
        <title>Draft genome sequence of allopolyploid Zygosaccharomyces rouxii.</title>
        <authorList>
            <person name="Watanabe J."/>
            <person name="Uehara K."/>
            <person name="Mogi Y."/>
            <person name="Tsukioka Y."/>
        </authorList>
    </citation>
    <scope>NUCLEOTIDE SEQUENCE [LARGE SCALE GENOMIC DNA]</scope>
    <source>
        <strain evidence="3 4">NBRC 110957</strain>
    </source>
</reference>
<dbReference type="Proteomes" id="UP000187013">
    <property type="component" value="Unassembled WGS sequence"/>
</dbReference>
<comment type="caution">
    <text evidence="3">The sequence shown here is derived from an EMBL/GenBank/DDBJ whole genome shotgun (WGS) entry which is preliminary data.</text>
</comment>
<keyword evidence="1" id="KW-1133">Transmembrane helix</keyword>
<dbReference type="Pfam" id="PF14610">
    <property type="entry name" value="Psg1"/>
    <property type="match status" value="1"/>
</dbReference>